<gene>
    <name evidence="10" type="primary">IDS2</name>
    <name evidence="10" type="ORF">QJS10_CPB14g01138</name>
</gene>
<protein>
    <recommendedName>
        <fullName evidence="6">2-oxoglutarate-dependent dioxygenase DAO</fullName>
    </recommendedName>
    <alternativeName>
        <fullName evidence="7">Protein DIOXYGENASE FOR AUXIN OXIDATION</fullName>
    </alternativeName>
</protein>
<feature type="domain" description="Non-haem dioxygenase N-terminal" evidence="9">
    <location>
        <begin position="10"/>
        <end position="89"/>
    </location>
</feature>
<feature type="domain" description="Isopenicillin N synthase-like Fe(2+) 2OG dioxygenase" evidence="8">
    <location>
        <begin position="171"/>
        <end position="264"/>
    </location>
</feature>
<dbReference type="PANTHER" id="PTHR47990">
    <property type="entry name" value="2-OXOGLUTARATE (2OG) AND FE(II)-DEPENDENT OXYGENASE SUPERFAMILY PROTEIN-RELATED"/>
    <property type="match status" value="1"/>
</dbReference>
<comment type="function">
    <text evidence="5">2-oxoglutarate-dependent dioxygenase essential for auxin catabolism and maintenance of auxin homeostasis in reproductive organs. Catalyzes the irreversible oxidation of indole-3-acetic acid (IAA) to the biologically inactive 2-oxoindole-3-acetic acid (OxIAA).</text>
</comment>
<organism evidence="10 11">
    <name type="scientific">Acorus calamus</name>
    <name type="common">Sweet flag</name>
    <dbReference type="NCBI Taxonomy" id="4465"/>
    <lineage>
        <taxon>Eukaryota</taxon>
        <taxon>Viridiplantae</taxon>
        <taxon>Streptophyta</taxon>
        <taxon>Embryophyta</taxon>
        <taxon>Tracheophyta</taxon>
        <taxon>Spermatophyta</taxon>
        <taxon>Magnoliopsida</taxon>
        <taxon>Liliopsida</taxon>
        <taxon>Acoraceae</taxon>
        <taxon>Acorus</taxon>
    </lineage>
</organism>
<dbReference type="FunFam" id="2.60.120.330:FF:000017">
    <property type="entry name" value="2-oxoglutarate-dependent dioxygenase DAO"/>
    <property type="match status" value="1"/>
</dbReference>
<dbReference type="Pfam" id="PF14226">
    <property type="entry name" value="DIOX_N"/>
    <property type="match status" value="1"/>
</dbReference>
<evidence type="ECO:0000256" key="3">
    <source>
        <dbReference type="ARBA" id="ARBA00023002"/>
    </source>
</evidence>
<dbReference type="InterPro" id="IPR026992">
    <property type="entry name" value="DIOX_N"/>
</dbReference>
<keyword evidence="11" id="KW-1185">Reference proteome</keyword>
<dbReference type="EMBL" id="JAUJYO010000014">
    <property type="protein sequence ID" value="KAK1298159.1"/>
    <property type="molecule type" value="Genomic_DNA"/>
</dbReference>
<dbReference type="GO" id="GO:0046872">
    <property type="term" value="F:metal ion binding"/>
    <property type="evidence" value="ECO:0007669"/>
    <property type="project" value="UniProtKB-KW"/>
</dbReference>
<reference evidence="10" key="1">
    <citation type="journal article" date="2023" name="Nat. Commun.">
        <title>Diploid and tetraploid genomes of Acorus and the evolution of monocots.</title>
        <authorList>
            <person name="Ma L."/>
            <person name="Liu K.W."/>
            <person name="Li Z."/>
            <person name="Hsiao Y.Y."/>
            <person name="Qi Y."/>
            <person name="Fu T."/>
            <person name="Tang G.D."/>
            <person name="Zhang D."/>
            <person name="Sun W.H."/>
            <person name="Liu D.K."/>
            <person name="Li Y."/>
            <person name="Chen G.Z."/>
            <person name="Liu X.D."/>
            <person name="Liao X.Y."/>
            <person name="Jiang Y.T."/>
            <person name="Yu X."/>
            <person name="Hao Y."/>
            <person name="Huang J."/>
            <person name="Zhao X.W."/>
            <person name="Ke S."/>
            <person name="Chen Y.Y."/>
            <person name="Wu W.L."/>
            <person name="Hsu J.L."/>
            <person name="Lin Y.F."/>
            <person name="Huang M.D."/>
            <person name="Li C.Y."/>
            <person name="Huang L."/>
            <person name="Wang Z.W."/>
            <person name="Zhao X."/>
            <person name="Zhong W.Y."/>
            <person name="Peng D.H."/>
            <person name="Ahmad S."/>
            <person name="Lan S."/>
            <person name="Zhang J.S."/>
            <person name="Tsai W.C."/>
            <person name="Van de Peer Y."/>
            <person name="Liu Z.J."/>
        </authorList>
    </citation>
    <scope>NUCLEOTIDE SEQUENCE</scope>
    <source>
        <strain evidence="10">CP</strain>
    </source>
</reference>
<dbReference type="Proteomes" id="UP001180020">
    <property type="component" value="Unassembled WGS sequence"/>
</dbReference>
<dbReference type="SUPFAM" id="SSF51197">
    <property type="entry name" value="Clavaminate synthase-like"/>
    <property type="match status" value="1"/>
</dbReference>
<dbReference type="AlphaFoldDB" id="A0AAV9DB82"/>
<dbReference type="Gene3D" id="2.60.120.330">
    <property type="entry name" value="B-lactam Antibiotic, Isopenicillin N Synthase, Chain"/>
    <property type="match status" value="1"/>
</dbReference>
<name>A0AAV9DB82_ACOCL</name>
<keyword evidence="2" id="KW-0479">Metal-binding</keyword>
<dbReference type="Pfam" id="PF03171">
    <property type="entry name" value="2OG-FeII_Oxy"/>
    <property type="match status" value="1"/>
</dbReference>
<dbReference type="InterPro" id="IPR050231">
    <property type="entry name" value="Iron_ascorbate_oxido_reductase"/>
</dbReference>
<sequence length="319" mass="35905">MGSAETPTQIPVFDFSSDTQTLKPGTDAWNNMSRDVCAAIARFGCFQVAYDGVPDRLREDMFEAMERVFDLPDETKRRNTSDKPYFGHNGRNEMVPMYESLGAEDASEIDKAKAFTQLLWPEGNDRFCETLNCMSKKLLELNQMIIKMIFHGFGVDHKPDAFISDGSNFRVMKYDPPSGDSTVVLPPHTDKNTLTILCQQDVVQGLEVLVDGADWVPLPPIQGCFVVLAAEMLKAWSNGRIPAAKHRVVLSPGKEQYSFGLFMLPKWDVVVKAAEELVDEAHPLRYKAFDYMDFIHYMEAHLLKMVGSNKDMVDVFAGV</sequence>
<comment type="caution">
    <text evidence="10">The sequence shown here is derived from an EMBL/GenBank/DDBJ whole genome shotgun (WGS) entry which is preliminary data.</text>
</comment>
<keyword evidence="4" id="KW-0408">Iron</keyword>
<reference evidence="10" key="2">
    <citation type="submission" date="2023-06" db="EMBL/GenBank/DDBJ databases">
        <authorList>
            <person name="Ma L."/>
            <person name="Liu K.-W."/>
            <person name="Li Z."/>
            <person name="Hsiao Y.-Y."/>
            <person name="Qi Y."/>
            <person name="Fu T."/>
            <person name="Tang G."/>
            <person name="Zhang D."/>
            <person name="Sun W.-H."/>
            <person name="Liu D.-K."/>
            <person name="Li Y."/>
            <person name="Chen G.-Z."/>
            <person name="Liu X.-D."/>
            <person name="Liao X.-Y."/>
            <person name="Jiang Y.-T."/>
            <person name="Yu X."/>
            <person name="Hao Y."/>
            <person name="Huang J."/>
            <person name="Zhao X.-W."/>
            <person name="Ke S."/>
            <person name="Chen Y.-Y."/>
            <person name="Wu W.-L."/>
            <person name="Hsu J.-L."/>
            <person name="Lin Y.-F."/>
            <person name="Huang M.-D."/>
            <person name="Li C.-Y."/>
            <person name="Huang L."/>
            <person name="Wang Z.-W."/>
            <person name="Zhao X."/>
            <person name="Zhong W.-Y."/>
            <person name="Peng D.-H."/>
            <person name="Ahmad S."/>
            <person name="Lan S."/>
            <person name="Zhang J.-S."/>
            <person name="Tsai W.-C."/>
            <person name="Van De Peer Y."/>
            <person name="Liu Z.-J."/>
        </authorList>
    </citation>
    <scope>NUCLEOTIDE SEQUENCE</scope>
    <source>
        <strain evidence="10">CP</strain>
        <tissue evidence="10">Leaves</tissue>
    </source>
</reference>
<evidence type="ECO:0000259" key="8">
    <source>
        <dbReference type="Pfam" id="PF03171"/>
    </source>
</evidence>
<accession>A0AAV9DB82</accession>
<evidence type="ECO:0000256" key="4">
    <source>
        <dbReference type="ARBA" id="ARBA00023004"/>
    </source>
</evidence>
<keyword evidence="3" id="KW-0560">Oxidoreductase</keyword>
<evidence type="ECO:0000256" key="6">
    <source>
        <dbReference type="ARBA" id="ARBA00074102"/>
    </source>
</evidence>
<dbReference type="InterPro" id="IPR027443">
    <property type="entry name" value="IPNS-like_sf"/>
</dbReference>
<evidence type="ECO:0000256" key="1">
    <source>
        <dbReference type="ARBA" id="ARBA00001961"/>
    </source>
</evidence>
<evidence type="ECO:0000256" key="5">
    <source>
        <dbReference type="ARBA" id="ARBA00054658"/>
    </source>
</evidence>
<evidence type="ECO:0000256" key="7">
    <source>
        <dbReference type="ARBA" id="ARBA00076740"/>
    </source>
</evidence>
<evidence type="ECO:0000259" key="9">
    <source>
        <dbReference type="Pfam" id="PF14226"/>
    </source>
</evidence>
<dbReference type="InterPro" id="IPR044861">
    <property type="entry name" value="IPNS-like_FE2OG_OXY"/>
</dbReference>
<evidence type="ECO:0000256" key="2">
    <source>
        <dbReference type="ARBA" id="ARBA00022723"/>
    </source>
</evidence>
<dbReference type="GO" id="GO:0016491">
    <property type="term" value="F:oxidoreductase activity"/>
    <property type="evidence" value="ECO:0007669"/>
    <property type="project" value="UniProtKB-KW"/>
</dbReference>
<proteinExistence type="predicted"/>
<comment type="cofactor">
    <cofactor evidence="1">
        <name>L-ascorbate</name>
        <dbReference type="ChEBI" id="CHEBI:38290"/>
    </cofactor>
</comment>
<evidence type="ECO:0000313" key="10">
    <source>
        <dbReference type="EMBL" id="KAK1298159.1"/>
    </source>
</evidence>
<evidence type="ECO:0000313" key="11">
    <source>
        <dbReference type="Proteomes" id="UP001180020"/>
    </source>
</evidence>